<evidence type="ECO:0000256" key="7">
    <source>
        <dbReference type="ARBA" id="ARBA00023326"/>
    </source>
</evidence>
<reference evidence="9 10" key="1">
    <citation type="submission" date="2019-03" db="EMBL/GenBank/DDBJ databases">
        <title>Ramlibacter henchirensis DSM 14656, whole genome shotgun sequence.</title>
        <authorList>
            <person name="Zhang X."/>
            <person name="Feng G."/>
            <person name="Zhu H."/>
        </authorList>
    </citation>
    <scope>NUCLEOTIDE SEQUENCE [LARGE SCALE GENOMIC DNA]</scope>
    <source>
        <strain evidence="9 10">DSM 14656</strain>
    </source>
</reference>
<keyword evidence="4" id="KW-0378">Hydrolase</keyword>
<dbReference type="GO" id="GO:0030245">
    <property type="term" value="P:cellulose catabolic process"/>
    <property type="evidence" value="ECO:0007669"/>
    <property type="project" value="UniProtKB-KW"/>
</dbReference>
<comment type="similarity">
    <text evidence="2">Belongs to the glycosyl hydrolase 8 (cellulase D) family.</text>
</comment>
<dbReference type="PROSITE" id="PS51257">
    <property type="entry name" value="PROKAR_LIPOPROTEIN"/>
    <property type="match status" value="1"/>
</dbReference>
<feature type="chain" id="PRO_5021300269" description="cellulase" evidence="8">
    <location>
        <begin position="21"/>
        <end position="449"/>
    </location>
</feature>
<dbReference type="InterPro" id="IPR002037">
    <property type="entry name" value="Glyco_hydro_8"/>
</dbReference>
<keyword evidence="6" id="KW-0326">Glycosidase</keyword>
<evidence type="ECO:0000256" key="6">
    <source>
        <dbReference type="ARBA" id="ARBA00023295"/>
    </source>
</evidence>
<dbReference type="RefSeq" id="WP_135262066.1">
    <property type="nucleotide sequence ID" value="NZ_SMLM01000001.1"/>
</dbReference>
<evidence type="ECO:0000256" key="2">
    <source>
        <dbReference type="ARBA" id="ARBA00009209"/>
    </source>
</evidence>
<proteinExistence type="inferred from homology"/>
<dbReference type="AlphaFoldDB" id="A0A4Z0C690"/>
<keyword evidence="7" id="KW-0119">Carbohydrate metabolism</keyword>
<keyword evidence="5" id="KW-0136">Cellulose degradation</keyword>
<dbReference type="InterPro" id="IPR012341">
    <property type="entry name" value="6hp_glycosidase-like_sf"/>
</dbReference>
<gene>
    <name evidence="9" type="ORF">EZ313_04835</name>
</gene>
<feature type="signal peptide" evidence="8">
    <location>
        <begin position="1"/>
        <end position="20"/>
    </location>
</feature>
<dbReference type="EC" id="3.2.1.4" evidence="3"/>
<dbReference type="SUPFAM" id="SSF48208">
    <property type="entry name" value="Six-hairpin glycosidases"/>
    <property type="match status" value="1"/>
</dbReference>
<name>A0A4Z0C690_9BURK</name>
<evidence type="ECO:0000256" key="1">
    <source>
        <dbReference type="ARBA" id="ARBA00000966"/>
    </source>
</evidence>
<organism evidence="9 10">
    <name type="scientific">Ramlibacter henchirensis</name>
    <dbReference type="NCBI Taxonomy" id="204072"/>
    <lineage>
        <taxon>Bacteria</taxon>
        <taxon>Pseudomonadati</taxon>
        <taxon>Pseudomonadota</taxon>
        <taxon>Betaproteobacteria</taxon>
        <taxon>Burkholderiales</taxon>
        <taxon>Comamonadaceae</taxon>
        <taxon>Ramlibacter</taxon>
    </lineage>
</organism>
<evidence type="ECO:0000256" key="5">
    <source>
        <dbReference type="ARBA" id="ARBA00023001"/>
    </source>
</evidence>
<comment type="caution">
    <text evidence="9">The sequence shown here is derived from an EMBL/GenBank/DDBJ whole genome shotgun (WGS) entry which is preliminary data.</text>
</comment>
<evidence type="ECO:0000256" key="8">
    <source>
        <dbReference type="SAM" id="SignalP"/>
    </source>
</evidence>
<dbReference type="InterPro" id="IPR008928">
    <property type="entry name" value="6-hairpin_glycosidase_sf"/>
</dbReference>
<evidence type="ECO:0000313" key="9">
    <source>
        <dbReference type="EMBL" id="TFZ05980.1"/>
    </source>
</evidence>
<dbReference type="GO" id="GO:0008810">
    <property type="term" value="F:cellulase activity"/>
    <property type="evidence" value="ECO:0007669"/>
    <property type="project" value="UniProtKB-EC"/>
</dbReference>
<keyword evidence="10" id="KW-1185">Reference proteome</keyword>
<dbReference type="Proteomes" id="UP000298180">
    <property type="component" value="Unassembled WGS sequence"/>
</dbReference>
<protein>
    <recommendedName>
        <fullName evidence="3">cellulase</fullName>
        <ecNumber evidence="3">3.2.1.4</ecNumber>
    </recommendedName>
</protein>
<sequence>MRRRLFLRSGSASAVVAALAACGGGGGGGGGGTTAAESDLVSGVISGPRPGGPAATPTRPAVEGPNAYPFGSRLDAYVAGLQPTSASPEQMDAVVRNAYDAWKARNIGDMPGVPGGKVVLCYGRNPSTYLVVSEGMGYAMLITVIMAGHDPQARDIFDGLLKTVRARHAYGIPGETGRNLMEWRLSASGGSAGEGWNAMDADLDIAMALLMADRQWGSTGEWNYRQEALDTIAAMTSWNMKQDGTTKGLGTPHVSRTSDYMITHFRAFKRATGDALWDRAIDRAYSLVDRMQTVFSPGCGLMPDFIIRTDTAAPIPSPGGYGDGVDTEGYYFANAQRNPWRWGTDFVTSGDARWQSVCTKLVSFIERTTGGNPAAMAIGYHLDGSSMGTPWIPKSLIGPMTCGAMVDARFQGFLDALWNWNSANFTTDYYDSELQLIPLIVASGNWWNP</sequence>
<keyword evidence="7" id="KW-0624">Polysaccharide degradation</keyword>
<comment type="catalytic activity">
    <reaction evidence="1">
        <text>Endohydrolysis of (1-&gt;4)-beta-D-glucosidic linkages in cellulose, lichenin and cereal beta-D-glucans.</text>
        <dbReference type="EC" id="3.2.1.4"/>
    </reaction>
</comment>
<dbReference type="OrthoDB" id="9803461at2"/>
<evidence type="ECO:0000313" key="10">
    <source>
        <dbReference type="Proteomes" id="UP000298180"/>
    </source>
</evidence>
<dbReference type="Pfam" id="PF01270">
    <property type="entry name" value="Glyco_hydro_8"/>
    <property type="match status" value="1"/>
</dbReference>
<evidence type="ECO:0000256" key="4">
    <source>
        <dbReference type="ARBA" id="ARBA00022801"/>
    </source>
</evidence>
<dbReference type="Gene3D" id="1.50.10.10">
    <property type="match status" value="1"/>
</dbReference>
<accession>A0A4Z0C690</accession>
<keyword evidence="8" id="KW-0732">Signal</keyword>
<evidence type="ECO:0000256" key="3">
    <source>
        <dbReference type="ARBA" id="ARBA00012601"/>
    </source>
</evidence>
<dbReference type="PRINTS" id="PR00735">
    <property type="entry name" value="GLHYDRLASE8"/>
</dbReference>
<dbReference type="EMBL" id="SMLM01000001">
    <property type="protein sequence ID" value="TFZ05980.1"/>
    <property type="molecule type" value="Genomic_DNA"/>
</dbReference>